<accession>A0A0N8I0E5</accession>
<comment type="caution">
    <text evidence="1">The sequence shown here is derived from an EMBL/GenBank/DDBJ whole genome shotgun (WGS) entry which is preliminary data.</text>
</comment>
<dbReference type="RefSeq" id="WP_054584450.1">
    <property type="nucleotide sequence ID" value="NZ_LGUC01000001.1"/>
</dbReference>
<dbReference type="EMBL" id="LGUC01000001">
    <property type="protein sequence ID" value="KPN32083.1"/>
    <property type="molecule type" value="Genomic_DNA"/>
</dbReference>
<dbReference type="AlphaFoldDB" id="A0A0N8I0E5"/>
<reference evidence="2" key="1">
    <citation type="submission" date="2013-11" db="EMBL/GenBank/DDBJ databases">
        <authorList>
            <person name="Hoang H.T."/>
            <person name="Killian M.L."/>
            <person name="Madson D.M."/>
            <person name="Arruda P.H.E."/>
            <person name="Sun D."/>
            <person name="Schwartz K.J."/>
            <person name="Yoon K."/>
        </authorList>
    </citation>
    <scope>NUCLEOTIDE SEQUENCE [LARGE SCALE GENOMIC DNA]</scope>
    <source>
        <strain evidence="2">CDK2</strain>
    </source>
</reference>
<organism evidence="1 2">
    <name type="scientific">Halolamina pelagica</name>
    <dbReference type="NCBI Taxonomy" id="699431"/>
    <lineage>
        <taxon>Archaea</taxon>
        <taxon>Methanobacteriati</taxon>
        <taxon>Methanobacteriota</taxon>
        <taxon>Stenosarchaea group</taxon>
        <taxon>Halobacteria</taxon>
        <taxon>Halobacteriales</taxon>
        <taxon>Haloferacaceae</taxon>
    </lineage>
</organism>
<sequence length="70" mass="7799">MACSHELDGEYLTRSDAAITDIYGSDESFRIDVVVPCPDCGQTLELTMVEERREEVDVDFPLDDAEIANS</sequence>
<dbReference type="OrthoDB" id="228288at2157"/>
<protein>
    <submittedName>
        <fullName evidence="1">Uncharacterized protein</fullName>
    </submittedName>
</protein>
<evidence type="ECO:0000313" key="1">
    <source>
        <dbReference type="EMBL" id="KPN32083.1"/>
    </source>
</evidence>
<dbReference type="Proteomes" id="UP000050535">
    <property type="component" value="Unassembled WGS sequence"/>
</dbReference>
<keyword evidence="2" id="KW-1185">Reference proteome</keyword>
<dbReference type="STRING" id="699431.SY89_02843"/>
<evidence type="ECO:0000313" key="2">
    <source>
        <dbReference type="Proteomes" id="UP000050535"/>
    </source>
</evidence>
<gene>
    <name evidence="1" type="ORF">SY89_02843</name>
</gene>
<proteinExistence type="predicted"/>
<name>A0A0N8I0E5_9EURY</name>